<gene>
    <name evidence="2" type="ORF">MKJ03_03525</name>
</gene>
<evidence type="ECO:0000256" key="1">
    <source>
        <dbReference type="SAM" id="Phobius"/>
    </source>
</evidence>
<reference evidence="2 3" key="1">
    <citation type="submission" date="2022-03" db="EMBL/GenBank/DDBJ databases">
        <title>Rhizobium SSM4.3 sp. nov., isolated from Sediment (Gouqi Island).</title>
        <authorList>
            <person name="Chen G."/>
        </authorList>
    </citation>
    <scope>NUCLEOTIDE SEQUENCE [LARGE SCALE GENOMIC DNA]</scope>
    <source>
        <strain evidence="2 3">SSM4.3</strain>
        <plasmid evidence="2">unnamed</plasmid>
    </source>
</reference>
<name>A0ABT0CW25_9HYPH</name>
<keyword evidence="1" id="KW-0472">Membrane</keyword>
<dbReference type="RefSeq" id="WP_245134773.1">
    <property type="nucleotide sequence ID" value="NZ_CP128477.1"/>
</dbReference>
<keyword evidence="3" id="KW-1185">Reference proteome</keyword>
<geneLocation type="plasmid" evidence="2">
    <name>unnamed</name>
</geneLocation>
<keyword evidence="1" id="KW-1133">Transmembrane helix</keyword>
<evidence type="ECO:0000313" key="2">
    <source>
        <dbReference type="EMBL" id="MCJ8237383.1"/>
    </source>
</evidence>
<dbReference type="EMBL" id="JALAYX010000001">
    <property type="protein sequence ID" value="MCJ8237383.1"/>
    <property type="molecule type" value="Genomic_DNA"/>
</dbReference>
<keyword evidence="2" id="KW-0614">Plasmid</keyword>
<proteinExistence type="predicted"/>
<comment type="caution">
    <text evidence="2">The sequence shown here is derived from an EMBL/GenBank/DDBJ whole genome shotgun (WGS) entry which is preliminary data.</text>
</comment>
<sequence>MNRQTRKPRAIAIAITRVRDEERARLRHLSIVCLYAVSALAALAIGLFA</sequence>
<evidence type="ECO:0000313" key="3">
    <source>
        <dbReference type="Proteomes" id="UP001522662"/>
    </source>
</evidence>
<organism evidence="2 3">
    <name type="scientific">Peteryoungia algae</name>
    <dbReference type="NCBI Taxonomy" id="2919917"/>
    <lineage>
        <taxon>Bacteria</taxon>
        <taxon>Pseudomonadati</taxon>
        <taxon>Pseudomonadota</taxon>
        <taxon>Alphaproteobacteria</taxon>
        <taxon>Hyphomicrobiales</taxon>
        <taxon>Rhizobiaceae</taxon>
        <taxon>Peteryoungia</taxon>
    </lineage>
</organism>
<feature type="transmembrane region" description="Helical" evidence="1">
    <location>
        <begin position="29"/>
        <end position="48"/>
    </location>
</feature>
<protein>
    <submittedName>
        <fullName evidence="2">Uncharacterized protein</fullName>
    </submittedName>
</protein>
<keyword evidence="1" id="KW-0812">Transmembrane</keyword>
<accession>A0ABT0CW25</accession>
<dbReference type="Proteomes" id="UP001522662">
    <property type="component" value="Unassembled WGS sequence"/>
</dbReference>